<dbReference type="InterPro" id="IPR016032">
    <property type="entry name" value="Sig_transdc_resp-reg_C-effctor"/>
</dbReference>
<keyword evidence="2" id="KW-0238">DNA-binding</keyword>
<dbReference type="SMART" id="SM00421">
    <property type="entry name" value="HTH_LUXR"/>
    <property type="match status" value="1"/>
</dbReference>
<evidence type="ECO:0000259" key="4">
    <source>
        <dbReference type="PROSITE" id="PS50043"/>
    </source>
</evidence>
<dbReference type="EMBL" id="SMAR01000002">
    <property type="protein sequence ID" value="TCT44706.1"/>
    <property type="molecule type" value="Genomic_DNA"/>
</dbReference>
<dbReference type="Pfam" id="PF03472">
    <property type="entry name" value="Autoind_bind"/>
    <property type="match status" value="1"/>
</dbReference>
<organism evidence="5 6">
    <name type="scientific">Martelella mediterranea</name>
    <dbReference type="NCBI Taxonomy" id="293089"/>
    <lineage>
        <taxon>Bacteria</taxon>
        <taxon>Pseudomonadati</taxon>
        <taxon>Pseudomonadota</taxon>
        <taxon>Alphaproteobacteria</taxon>
        <taxon>Hyphomicrobiales</taxon>
        <taxon>Aurantimonadaceae</taxon>
        <taxon>Martelella</taxon>
    </lineage>
</organism>
<dbReference type="Gene3D" id="3.30.450.80">
    <property type="entry name" value="Transcription factor LuxR-like, autoinducer-binding domain"/>
    <property type="match status" value="1"/>
</dbReference>
<protein>
    <submittedName>
        <fullName evidence="5">Autoinducer binding domain-containing protein</fullName>
    </submittedName>
</protein>
<dbReference type="SUPFAM" id="SSF75516">
    <property type="entry name" value="Pheromone-binding domain of LuxR-like quorum-sensing transcription factors"/>
    <property type="match status" value="1"/>
</dbReference>
<accession>A0A4R3NXK2</accession>
<dbReference type="InterPro" id="IPR036693">
    <property type="entry name" value="TF_LuxR_autoind-bd_dom_sf"/>
</dbReference>
<dbReference type="PROSITE" id="PS50043">
    <property type="entry name" value="HTH_LUXR_2"/>
    <property type="match status" value="1"/>
</dbReference>
<dbReference type="PRINTS" id="PR00038">
    <property type="entry name" value="HTHLUXR"/>
</dbReference>
<dbReference type="CDD" id="cd06170">
    <property type="entry name" value="LuxR_C_like"/>
    <property type="match status" value="1"/>
</dbReference>
<evidence type="ECO:0000256" key="3">
    <source>
        <dbReference type="ARBA" id="ARBA00023163"/>
    </source>
</evidence>
<proteinExistence type="predicted"/>
<gene>
    <name evidence="5" type="ORF">EDC90_1002256</name>
</gene>
<dbReference type="PANTHER" id="PTHR44688">
    <property type="entry name" value="DNA-BINDING TRANSCRIPTIONAL ACTIVATOR DEVR_DOSR"/>
    <property type="match status" value="1"/>
</dbReference>
<dbReference type="Gene3D" id="1.10.10.10">
    <property type="entry name" value="Winged helix-like DNA-binding domain superfamily/Winged helix DNA-binding domain"/>
    <property type="match status" value="1"/>
</dbReference>
<dbReference type="RefSeq" id="WP_132308270.1">
    <property type="nucleotide sequence ID" value="NZ_SMAR01000002.1"/>
</dbReference>
<dbReference type="InterPro" id="IPR005143">
    <property type="entry name" value="TF_LuxR_autoind-bd_dom"/>
</dbReference>
<evidence type="ECO:0000313" key="5">
    <source>
        <dbReference type="EMBL" id="TCT44706.1"/>
    </source>
</evidence>
<dbReference type="GO" id="GO:0006355">
    <property type="term" value="P:regulation of DNA-templated transcription"/>
    <property type="evidence" value="ECO:0007669"/>
    <property type="project" value="InterPro"/>
</dbReference>
<feature type="domain" description="HTH luxR-type" evidence="4">
    <location>
        <begin position="191"/>
        <end position="256"/>
    </location>
</feature>
<dbReference type="GO" id="GO:0003677">
    <property type="term" value="F:DNA binding"/>
    <property type="evidence" value="ECO:0007669"/>
    <property type="project" value="UniProtKB-KW"/>
</dbReference>
<evidence type="ECO:0000313" key="6">
    <source>
        <dbReference type="Proteomes" id="UP000295097"/>
    </source>
</evidence>
<dbReference type="InterPro" id="IPR036388">
    <property type="entry name" value="WH-like_DNA-bd_sf"/>
</dbReference>
<dbReference type="Pfam" id="PF00196">
    <property type="entry name" value="GerE"/>
    <property type="match status" value="1"/>
</dbReference>
<dbReference type="InterPro" id="IPR000792">
    <property type="entry name" value="Tscrpt_reg_LuxR_C"/>
</dbReference>
<keyword evidence="6" id="KW-1185">Reference proteome</keyword>
<evidence type="ECO:0000256" key="2">
    <source>
        <dbReference type="ARBA" id="ARBA00023125"/>
    </source>
</evidence>
<comment type="caution">
    <text evidence="5">The sequence shown here is derived from an EMBL/GenBank/DDBJ whole genome shotgun (WGS) entry which is preliminary data.</text>
</comment>
<dbReference type="Proteomes" id="UP000295097">
    <property type="component" value="Unassembled WGS sequence"/>
</dbReference>
<keyword evidence="3" id="KW-0804">Transcription</keyword>
<sequence length="259" mass="29492">MKLNGGGLKKIDRILEFLVVAYEYGDVVSIQSAFERVIDDYGIPYYGLFEYYAFKTKAEERYRVVLSRFPDNFVDRITQDYVKIVDGAWPSMAISRGAFFWGRHLYEFVDKSSELYKAFVSLNAEMDRYNMPNGMTLPVFDRRGMIGDLKLASSKEIEITPLETTLLAALADTFLKRILEISQKTPPYAAMPEYMPPVSTRERAIMQGLADGKTSVEIAKELGLSNHTVNWYVTGLQGKFNARNRQNLITVAMRLGLIS</sequence>
<dbReference type="OrthoDB" id="3170288at2"/>
<dbReference type="PANTHER" id="PTHR44688:SF16">
    <property type="entry name" value="DNA-BINDING TRANSCRIPTIONAL ACTIVATOR DEVR_DOSR"/>
    <property type="match status" value="1"/>
</dbReference>
<evidence type="ECO:0000256" key="1">
    <source>
        <dbReference type="ARBA" id="ARBA00023015"/>
    </source>
</evidence>
<keyword evidence="1" id="KW-0805">Transcription regulation</keyword>
<reference evidence="5 6" key="1">
    <citation type="submission" date="2019-03" db="EMBL/GenBank/DDBJ databases">
        <title>Freshwater and sediment microbial communities from various areas in North America, analyzing microbe dynamics in response to fracking.</title>
        <authorList>
            <person name="Lamendella R."/>
        </authorList>
    </citation>
    <scope>NUCLEOTIDE SEQUENCE [LARGE SCALE GENOMIC DNA]</scope>
    <source>
        <strain evidence="5 6">175.2</strain>
    </source>
</reference>
<name>A0A4R3NXK2_9HYPH</name>
<dbReference type="AlphaFoldDB" id="A0A4R3NXK2"/>
<dbReference type="SUPFAM" id="SSF46894">
    <property type="entry name" value="C-terminal effector domain of the bipartite response regulators"/>
    <property type="match status" value="1"/>
</dbReference>